<reference evidence="1" key="1">
    <citation type="submission" date="2024-01" db="EMBL/GenBank/DDBJ databases">
        <authorList>
            <person name="Webb A."/>
        </authorList>
    </citation>
    <scope>NUCLEOTIDE SEQUENCE</scope>
    <source>
        <strain evidence="1">Pm1</strain>
    </source>
</reference>
<sequence length="74" mass="7795">MDPDASSVCNASRDLRVGFKSCCLHQCASAVIPIGYKCSDANVACGPRNEDASRSCNSLPTSLGDFQACCMKNC</sequence>
<proteinExistence type="predicted"/>
<comment type="caution">
    <text evidence="1">The sequence shown here is derived from an EMBL/GenBank/DDBJ whole genome shotgun (WGS) entry which is preliminary data.</text>
</comment>
<dbReference type="Proteomes" id="UP001162060">
    <property type="component" value="Unassembled WGS sequence"/>
</dbReference>
<gene>
    <name evidence="1" type="ORF">PM001_LOCUS14684</name>
</gene>
<name>A0AAV1U8T2_9STRA</name>
<accession>A0AAV1U8T2</accession>
<organism evidence="1 2">
    <name type="scientific">Peronospora matthiolae</name>
    <dbReference type="NCBI Taxonomy" id="2874970"/>
    <lineage>
        <taxon>Eukaryota</taxon>
        <taxon>Sar</taxon>
        <taxon>Stramenopiles</taxon>
        <taxon>Oomycota</taxon>
        <taxon>Peronosporomycetes</taxon>
        <taxon>Peronosporales</taxon>
        <taxon>Peronosporaceae</taxon>
        <taxon>Peronospora</taxon>
    </lineage>
</organism>
<dbReference type="AlphaFoldDB" id="A0AAV1U8T2"/>
<evidence type="ECO:0000313" key="2">
    <source>
        <dbReference type="Proteomes" id="UP001162060"/>
    </source>
</evidence>
<protein>
    <submittedName>
        <fullName evidence="1">Uncharacterized protein</fullName>
    </submittedName>
</protein>
<dbReference type="EMBL" id="CAKLBY020000153">
    <property type="protein sequence ID" value="CAK7929534.1"/>
    <property type="molecule type" value="Genomic_DNA"/>
</dbReference>
<evidence type="ECO:0000313" key="1">
    <source>
        <dbReference type="EMBL" id="CAK7929534.1"/>
    </source>
</evidence>